<dbReference type="PANTHER" id="PTHR14200:SF11">
    <property type="entry name" value="CYTOCHROME C OXIDASE SUBUNIT 5A, MITOCHONDRIAL"/>
    <property type="match status" value="1"/>
</dbReference>
<accession>A0A9P9FNY9</accession>
<dbReference type="GO" id="GO:0046872">
    <property type="term" value="F:metal ion binding"/>
    <property type="evidence" value="ECO:0007669"/>
    <property type="project" value="UniProtKB-UniRule"/>
</dbReference>
<proteinExistence type="inferred from homology"/>
<dbReference type="Pfam" id="PF02284">
    <property type="entry name" value="COX5A"/>
    <property type="match status" value="1"/>
</dbReference>
<dbReference type="InterPro" id="IPR036545">
    <property type="entry name" value="Cyt_c_oxidase_su5A/6_sf"/>
</dbReference>
<comment type="caution">
    <text evidence="15">The sequence shown here is derived from an EMBL/GenBank/DDBJ whole genome shotgun (WGS) entry which is preliminary data.</text>
</comment>
<name>A0A9P9FNY9_9HYPO</name>
<dbReference type="SUPFAM" id="SSF48479">
    <property type="entry name" value="Cytochrome c oxidase subunit E"/>
    <property type="match status" value="1"/>
</dbReference>
<keyword evidence="16" id="KW-1185">Reference proteome</keyword>
<dbReference type="GO" id="GO:0045277">
    <property type="term" value="C:respiratory chain complex IV"/>
    <property type="evidence" value="ECO:0007669"/>
    <property type="project" value="UniProtKB-UniRule"/>
</dbReference>
<evidence type="ECO:0000256" key="8">
    <source>
        <dbReference type="ARBA" id="ARBA00023004"/>
    </source>
</evidence>
<evidence type="ECO:0000256" key="4">
    <source>
        <dbReference type="ARBA" id="ARBA00022617"/>
    </source>
</evidence>
<dbReference type="Proteomes" id="UP000738349">
    <property type="component" value="Unassembled WGS sequence"/>
</dbReference>
<evidence type="ECO:0000256" key="7">
    <source>
        <dbReference type="ARBA" id="ARBA00022946"/>
    </source>
</evidence>
<evidence type="ECO:0000256" key="3">
    <source>
        <dbReference type="ARBA" id="ARBA00007972"/>
    </source>
</evidence>
<sequence length="240" mass="26483">MANGIRQNAHIPPYNGGCASAIRTVTSTTTQYGIVAAESPRKWPQIIFVPRPNNSAASPEPEKHQAQTSNSSSPRRIFSPSRFPLAPPIMSAALFRVAARGIRAAPVRPAAQPLVARSAVALSANFSTSMPRRSDHGEETFEEFSARFEKEFDGVQDVFELQRNLNNAFAYDLVPSPSVIAAALKAARRVNDFGTAVRIFEGIKSKVENKGQYEQYLEELKPLREELGVPLKEELYPEEK</sequence>
<evidence type="ECO:0000256" key="2">
    <source>
        <dbReference type="ARBA" id="ARBA00004673"/>
    </source>
</evidence>
<dbReference type="GO" id="GO:0005743">
    <property type="term" value="C:mitochondrial inner membrane"/>
    <property type="evidence" value="ECO:0007669"/>
    <property type="project" value="UniProtKB-SubCell"/>
</dbReference>
<dbReference type="Gene3D" id="1.25.40.40">
    <property type="entry name" value="Cytochrome c oxidase, subunit Va/VI"/>
    <property type="match status" value="1"/>
</dbReference>
<comment type="pathway">
    <text evidence="2 13">Energy metabolism; oxidative phosphorylation.</text>
</comment>
<dbReference type="FunFam" id="1.25.40.40:FF:000001">
    <property type="entry name" value="Cytochrome c oxidase subunit VI"/>
    <property type="match status" value="1"/>
</dbReference>
<comment type="similarity">
    <text evidence="3 13">Belongs to the cytochrome c oxidase subunit 5A family.</text>
</comment>
<reference evidence="15" key="1">
    <citation type="journal article" date="2021" name="Nat. Commun.">
        <title>Genetic determinants of endophytism in the Arabidopsis root mycobiome.</title>
        <authorList>
            <person name="Mesny F."/>
            <person name="Miyauchi S."/>
            <person name="Thiergart T."/>
            <person name="Pickel B."/>
            <person name="Atanasova L."/>
            <person name="Karlsson M."/>
            <person name="Huettel B."/>
            <person name="Barry K.W."/>
            <person name="Haridas S."/>
            <person name="Chen C."/>
            <person name="Bauer D."/>
            <person name="Andreopoulos W."/>
            <person name="Pangilinan J."/>
            <person name="LaButti K."/>
            <person name="Riley R."/>
            <person name="Lipzen A."/>
            <person name="Clum A."/>
            <person name="Drula E."/>
            <person name="Henrissat B."/>
            <person name="Kohler A."/>
            <person name="Grigoriev I.V."/>
            <person name="Martin F.M."/>
            <person name="Hacquard S."/>
        </authorList>
    </citation>
    <scope>NUCLEOTIDE SEQUENCE</scope>
    <source>
        <strain evidence="15">MPI-CAGE-AT-0147</strain>
    </source>
</reference>
<dbReference type="CDD" id="cd00923">
    <property type="entry name" value="Cyt_c_Oxidase_Va"/>
    <property type="match status" value="1"/>
</dbReference>
<keyword evidence="9 13" id="KW-0496">Mitochondrion</keyword>
<keyword evidence="4 13" id="KW-0349">Heme</keyword>
<evidence type="ECO:0000256" key="1">
    <source>
        <dbReference type="ARBA" id="ARBA00004443"/>
    </source>
</evidence>
<evidence type="ECO:0000313" key="15">
    <source>
        <dbReference type="EMBL" id="KAH7166038.1"/>
    </source>
</evidence>
<keyword evidence="6 13" id="KW-0999">Mitochondrion inner membrane</keyword>
<keyword evidence="10 13" id="KW-0472">Membrane</keyword>
<evidence type="ECO:0000256" key="12">
    <source>
        <dbReference type="ARBA" id="ARBA00082700"/>
    </source>
</evidence>
<organism evidence="15 16">
    <name type="scientific">Dactylonectria macrodidyma</name>
    <dbReference type="NCBI Taxonomy" id="307937"/>
    <lineage>
        <taxon>Eukaryota</taxon>
        <taxon>Fungi</taxon>
        <taxon>Dikarya</taxon>
        <taxon>Ascomycota</taxon>
        <taxon>Pezizomycotina</taxon>
        <taxon>Sordariomycetes</taxon>
        <taxon>Hypocreomycetidae</taxon>
        <taxon>Hypocreales</taxon>
        <taxon>Nectriaceae</taxon>
        <taxon>Dactylonectria</taxon>
    </lineage>
</organism>
<evidence type="ECO:0000256" key="11">
    <source>
        <dbReference type="ARBA" id="ARBA00070174"/>
    </source>
</evidence>
<keyword evidence="5 13" id="KW-0479">Metal-binding</keyword>
<dbReference type="PANTHER" id="PTHR14200">
    <property type="entry name" value="CYTOCHROME C OXIDASE POLYPEPTIDE"/>
    <property type="match status" value="1"/>
</dbReference>
<gene>
    <name evidence="15" type="ORF">EDB81DRAFT_878392</name>
</gene>
<dbReference type="GO" id="GO:0006123">
    <property type="term" value="P:mitochondrial electron transport, cytochrome c to oxygen"/>
    <property type="evidence" value="ECO:0007669"/>
    <property type="project" value="UniProtKB-UniRule"/>
</dbReference>
<evidence type="ECO:0000256" key="9">
    <source>
        <dbReference type="ARBA" id="ARBA00023128"/>
    </source>
</evidence>
<feature type="compositionally biased region" description="Low complexity" evidence="14">
    <location>
        <begin position="69"/>
        <end position="78"/>
    </location>
</feature>
<evidence type="ECO:0000256" key="6">
    <source>
        <dbReference type="ARBA" id="ARBA00022792"/>
    </source>
</evidence>
<evidence type="ECO:0000256" key="10">
    <source>
        <dbReference type="ARBA" id="ARBA00023136"/>
    </source>
</evidence>
<dbReference type="AlphaFoldDB" id="A0A9P9FNY9"/>
<keyword evidence="7 13" id="KW-0809">Transit peptide</keyword>
<evidence type="ECO:0000313" key="16">
    <source>
        <dbReference type="Proteomes" id="UP000738349"/>
    </source>
</evidence>
<comment type="subunit">
    <text evidence="13">Component of the cytochrome c oxidase (complex IV, CIV), a multisubunit enzyme composed of a catalytic core of 3 subunits and several supernumerary subunits.</text>
</comment>
<evidence type="ECO:0000256" key="5">
    <source>
        <dbReference type="ARBA" id="ARBA00022723"/>
    </source>
</evidence>
<feature type="region of interest" description="Disordered" evidence="14">
    <location>
        <begin position="50"/>
        <end position="78"/>
    </location>
</feature>
<comment type="subcellular location">
    <subcellularLocation>
        <location evidence="1 13">Mitochondrion inner membrane</location>
        <topology evidence="1 13">Peripheral membrane protein</topology>
        <orientation evidence="1 13">Matrix side</orientation>
    </subcellularLocation>
</comment>
<dbReference type="InterPro" id="IPR003204">
    <property type="entry name" value="Cyt_c_oxidase_su5A/6"/>
</dbReference>
<dbReference type="EMBL" id="JAGMUV010000003">
    <property type="protein sequence ID" value="KAH7166038.1"/>
    <property type="molecule type" value="Genomic_DNA"/>
</dbReference>
<dbReference type="OrthoDB" id="5778907at2759"/>
<comment type="function">
    <text evidence="13">Component of the cytochrome c oxidase, the last enzyme in the mitochondrial electron transport chain which drives oxidative phosphorylation. The respiratory chain contains 3 multisubunit complexes succinate dehydrogenase (complex II, CII), ubiquinol-cytochrome c oxidoreductase (cytochrome b-c1 complex, complex III, CIII) and cytochrome c oxidase (complex IV, CIV), that cooperate to transfer electrons derived from NADH and succinate to molecular oxygen, creating an electrochemical gradient over the inner membrane that drives transmembrane transport and the ATP synthase. Cytochrome c oxidase is the component of the respiratory chain that catalyzes the reduction of oxygen to water. Electrons originating from reduced cytochrome c in the intermembrane space (IMS) are transferred via the dinuclear copper A center (CU(A)) of subunit 2 and heme A of subunit 1 to the active site in subunit 1, a binuclear center (BNC) formed by heme A3 and copper B (CU(B)). The BNC reduces molecular oxygen to 2 water molecules using 4 electrons from cytochrome c in the IMS and 4 protons from the mitochondrial matrix.</text>
</comment>
<keyword evidence="8 13" id="KW-0408">Iron</keyword>
<evidence type="ECO:0000256" key="14">
    <source>
        <dbReference type="SAM" id="MobiDB-lite"/>
    </source>
</evidence>
<protein>
    <recommendedName>
        <fullName evidence="11 13">Cytochrome c oxidase subunit 6, mitochondrial</fullName>
    </recommendedName>
    <alternativeName>
        <fullName evidence="12 13">Cytochrome c oxidase polypeptide VI</fullName>
    </alternativeName>
</protein>
<evidence type="ECO:0000256" key="13">
    <source>
        <dbReference type="RuleBase" id="RU368103"/>
    </source>
</evidence>